<dbReference type="Proteomes" id="UP000296469">
    <property type="component" value="Chromosome"/>
</dbReference>
<dbReference type="RefSeq" id="WP_135974045.1">
    <property type="nucleotide sequence ID" value="NZ_CP039291.1"/>
</dbReference>
<accession>A0A4P7SEU6</accession>
<protein>
    <submittedName>
        <fullName evidence="1">Uncharacterized protein</fullName>
    </submittedName>
</protein>
<evidence type="ECO:0000313" key="1">
    <source>
        <dbReference type="EMBL" id="QCB92669.1"/>
    </source>
</evidence>
<dbReference type="AlphaFoldDB" id="A0A4P7SEU6"/>
<dbReference type="EMBL" id="CP039291">
    <property type="protein sequence ID" value="QCB92669.1"/>
    <property type="molecule type" value="Genomic_DNA"/>
</dbReference>
<keyword evidence="2" id="KW-1185">Reference proteome</keyword>
<dbReference type="KEGG" id="celz:E5225_02995"/>
<proteinExistence type="predicted"/>
<reference evidence="1 2" key="1">
    <citation type="submission" date="2019-04" db="EMBL/GenBank/DDBJ databases">
        <title>Isolation and identification of Cellulomonas shaoxiangyii sp. Nov. isolated from feces of the Tibetan antelopes (Pantholops hodgsonii) in the Qinghai-Tibet plateau of China.</title>
        <authorList>
            <person name="Tian Z."/>
        </authorList>
    </citation>
    <scope>NUCLEOTIDE SEQUENCE [LARGE SCALE GENOMIC DNA]</scope>
    <source>
        <strain evidence="1 2">Z28</strain>
    </source>
</reference>
<evidence type="ECO:0000313" key="2">
    <source>
        <dbReference type="Proteomes" id="UP000296469"/>
    </source>
</evidence>
<dbReference type="OrthoDB" id="3239501at2"/>
<sequence>MTAGTGLPADAPTPEARIRAALGEIQRLGAELETRRAQEGDARAEAARKGALGADWQAVQRRVDAGRTSLDAVFGGQDDSPEAVALRAGSRARLQALAAEPRDQLPETTAEALDALDALRRRWSGGVGRP</sequence>
<organism evidence="1 2">
    <name type="scientific">Cellulomonas shaoxiangyii</name>
    <dbReference type="NCBI Taxonomy" id="2566013"/>
    <lineage>
        <taxon>Bacteria</taxon>
        <taxon>Bacillati</taxon>
        <taxon>Actinomycetota</taxon>
        <taxon>Actinomycetes</taxon>
        <taxon>Micrococcales</taxon>
        <taxon>Cellulomonadaceae</taxon>
        <taxon>Cellulomonas</taxon>
    </lineage>
</organism>
<name>A0A4P7SEU6_9CELL</name>
<gene>
    <name evidence="1" type="ORF">E5225_02995</name>
</gene>